<reference evidence="1" key="1">
    <citation type="journal article" date="2018" name="Nat. Plants">
        <title>Whole-genome landscape of Medicago truncatula symbiotic genes.</title>
        <authorList>
            <person name="Pecrix Y."/>
            <person name="Gamas P."/>
            <person name="Carrere S."/>
        </authorList>
    </citation>
    <scope>NUCLEOTIDE SEQUENCE</scope>
    <source>
        <tissue evidence="1">Leaves</tissue>
    </source>
</reference>
<protein>
    <submittedName>
        <fullName evidence="1">Uncharacterized protein</fullName>
    </submittedName>
</protein>
<gene>
    <name evidence="1" type="ORF">MtrunA17_Chr7g0253881</name>
</gene>
<organism evidence="1">
    <name type="scientific">Medicago truncatula</name>
    <name type="common">Barrel medic</name>
    <name type="synonym">Medicago tribuloides</name>
    <dbReference type="NCBI Taxonomy" id="3880"/>
    <lineage>
        <taxon>Eukaryota</taxon>
        <taxon>Viridiplantae</taxon>
        <taxon>Streptophyta</taxon>
        <taxon>Embryophyta</taxon>
        <taxon>Tracheophyta</taxon>
        <taxon>Spermatophyta</taxon>
        <taxon>Magnoliopsida</taxon>
        <taxon>eudicotyledons</taxon>
        <taxon>Gunneridae</taxon>
        <taxon>Pentapetalae</taxon>
        <taxon>rosids</taxon>
        <taxon>fabids</taxon>
        <taxon>Fabales</taxon>
        <taxon>Fabaceae</taxon>
        <taxon>Papilionoideae</taxon>
        <taxon>50 kb inversion clade</taxon>
        <taxon>NPAAA clade</taxon>
        <taxon>Hologalegina</taxon>
        <taxon>IRL clade</taxon>
        <taxon>Trifolieae</taxon>
        <taxon>Medicago</taxon>
    </lineage>
</organism>
<proteinExistence type="predicted"/>
<dbReference type="Proteomes" id="UP000265566">
    <property type="component" value="Chromosome 7"/>
</dbReference>
<name>A0A396H2P7_MEDTR</name>
<dbReference type="Gramene" id="rna42133">
    <property type="protein sequence ID" value="RHN47520.1"/>
    <property type="gene ID" value="gene42133"/>
</dbReference>
<comment type="caution">
    <text evidence="1">The sequence shown here is derived from an EMBL/GenBank/DDBJ whole genome shotgun (WGS) entry which is preliminary data.</text>
</comment>
<dbReference type="AlphaFoldDB" id="A0A396H2P7"/>
<dbReference type="EMBL" id="PSQE01000007">
    <property type="protein sequence ID" value="RHN47520.1"/>
    <property type="molecule type" value="Genomic_DNA"/>
</dbReference>
<evidence type="ECO:0000313" key="1">
    <source>
        <dbReference type="EMBL" id="RHN47520.1"/>
    </source>
</evidence>
<sequence length="61" mass="7178">MLLPNVALIHCWNRFEKSNLFNKYGKLFKFSSNLSYEVNDGFGLDLRYQIVFISRSPVLMC</sequence>
<accession>A0A396H2P7</accession>